<feature type="compositionally biased region" description="Low complexity" evidence="2">
    <location>
        <begin position="605"/>
        <end position="614"/>
    </location>
</feature>
<feature type="compositionally biased region" description="Low complexity" evidence="2">
    <location>
        <begin position="135"/>
        <end position="147"/>
    </location>
</feature>
<dbReference type="AlphaFoldDB" id="A0A6A4WLU6"/>
<evidence type="ECO:0000313" key="5">
    <source>
        <dbReference type="Proteomes" id="UP000440578"/>
    </source>
</evidence>
<dbReference type="GO" id="GO:0043015">
    <property type="term" value="F:gamma-tubulin binding"/>
    <property type="evidence" value="ECO:0007669"/>
    <property type="project" value="InterPro"/>
</dbReference>
<evidence type="ECO:0000256" key="1">
    <source>
        <dbReference type="SAM" id="Coils"/>
    </source>
</evidence>
<sequence>MTTDISSSYSCSTLRSQEDTSPTKHPAIRSLKTSRRDEISEGFDSLSGLLSDLRSAQDDAQQEVSRALKERDKLLSCLQNKDENDDRMQDFLSQLNVAESRCSNLHDQLDFMKQMYTNAERCARSRRQAPRDSRSPSVSRRNRSPTPCRSNPNKKVQQYIVQRRRSLSNSTHPQPSRSPPRRRQNASSPSLRNSNPCTSRSPGRKPPCTRGKQQTRRGILANASKYVPGSVQELRERSRAASLASRSRASRSPAPARGGRPRRRAASESVGRRCGPDSGIDSDSESPSRLARHTLEREQRTRTQRDKQYQMGRAPLPFLSSSNTNKSHHIGANIQHVMSLAKQAGGCTRSGAPLPDIKVGRLPARGPFLRYRRRKPFRYHDKMEIDKYKIEVDPRSCGPDNTADFARYERDRQGCVIDHSETREMTRRAAYRPAPANKMSGYDEDARSAASVQVQKMLCNPATLRKTKRSLKQLLEELAEEFAGLECVCQQLETDMGRADGSVDRCQLEEQIGRLETMMEERRRQVCCLLKLYKQIKKLSRAGVGAGGQDGSSVRGRRLVGRAGRGLPARPGRPMRVNTRIQPNSVRPRGVTFSMQKNFPLRPVQPRSRPAGQPRPRRPAGSKNADPIHCAQLKVLRDMRNIQRRMRIEMGEEY</sequence>
<dbReference type="InterPro" id="IPR025913">
    <property type="entry name" value="Cep57_CLD"/>
</dbReference>
<dbReference type="OrthoDB" id="6393474at2759"/>
<feature type="domain" description="Cep57 centrosome localisation" evidence="3">
    <location>
        <begin position="77"/>
        <end position="122"/>
    </location>
</feature>
<feature type="compositionally biased region" description="Basic and acidic residues" evidence="2">
    <location>
        <begin position="293"/>
        <end position="308"/>
    </location>
</feature>
<feature type="compositionally biased region" description="Low complexity" evidence="2">
    <location>
        <begin position="240"/>
        <end position="258"/>
    </location>
</feature>
<feature type="region of interest" description="Disordered" evidence="2">
    <location>
        <begin position="121"/>
        <end position="326"/>
    </location>
</feature>
<keyword evidence="5" id="KW-1185">Reference proteome</keyword>
<dbReference type="GO" id="GO:0042802">
    <property type="term" value="F:identical protein binding"/>
    <property type="evidence" value="ECO:0007669"/>
    <property type="project" value="InterPro"/>
</dbReference>
<feature type="compositionally biased region" description="Polar residues" evidence="2">
    <location>
        <begin position="1"/>
        <end position="15"/>
    </location>
</feature>
<evidence type="ECO:0000259" key="3">
    <source>
        <dbReference type="Pfam" id="PF14073"/>
    </source>
</evidence>
<accession>A0A6A4WLU6</accession>
<gene>
    <name evidence="4" type="ORF">FJT64_002685</name>
</gene>
<dbReference type="Pfam" id="PF14073">
    <property type="entry name" value="Cep57_CLD"/>
    <property type="match status" value="1"/>
</dbReference>
<feature type="region of interest" description="Disordered" evidence="2">
    <location>
        <begin position="1"/>
        <end position="36"/>
    </location>
</feature>
<feature type="compositionally biased region" description="Polar residues" evidence="2">
    <location>
        <begin position="191"/>
        <end position="201"/>
    </location>
</feature>
<feature type="compositionally biased region" description="Polar residues" evidence="2">
    <location>
        <begin position="148"/>
        <end position="160"/>
    </location>
</feature>
<feature type="region of interest" description="Disordered" evidence="2">
    <location>
        <begin position="589"/>
        <end position="626"/>
    </location>
</feature>
<name>A0A6A4WLU6_AMPAM</name>
<proteinExistence type="predicted"/>
<reference evidence="4 5" key="1">
    <citation type="submission" date="2019-07" db="EMBL/GenBank/DDBJ databases">
        <title>Draft genome assembly of a fouling barnacle, Amphibalanus amphitrite (Darwin, 1854): The first reference genome for Thecostraca.</title>
        <authorList>
            <person name="Kim W."/>
        </authorList>
    </citation>
    <scope>NUCLEOTIDE SEQUENCE [LARGE SCALE GENOMIC DNA]</scope>
    <source>
        <strain evidence="4">SNU_AA5</strain>
        <tissue evidence="4">Soma without cirri and trophi</tissue>
    </source>
</reference>
<organism evidence="4 5">
    <name type="scientific">Amphibalanus amphitrite</name>
    <name type="common">Striped barnacle</name>
    <name type="synonym">Balanus amphitrite</name>
    <dbReference type="NCBI Taxonomy" id="1232801"/>
    <lineage>
        <taxon>Eukaryota</taxon>
        <taxon>Metazoa</taxon>
        <taxon>Ecdysozoa</taxon>
        <taxon>Arthropoda</taxon>
        <taxon>Crustacea</taxon>
        <taxon>Multicrustacea</taxon>
        <taxon>Cirripedia</taxon>
        <taxon>Thoracica</taxon>
        <taxon>Thoracicalcarea</taxon>
        <taxon>Balanomorpha</taxon>
        <taxon>Balanoidea</taxon>
        <taxon>Balanidae</taxon>
        <taxon>Amphibalaninae</taxon>
        <taxon>Amphibalanus</taxon>
    </lineage>
</organism>
<evidence type="ECO:0000256" key="2">
    <source>
        <dbReference type="SAM" id="MobiDB-lite"/>
    </source>
</evidence>
<feature type="coiled-coil region" evidence="1">
    <location>
        <begin position="468"/>
        <end position="495"/>
    </location>
</feature>
<keyword evidence="1" id="KW-0175">Coiled coil</keyword>
<comment type="caution">
    <text evidence="4">The sequence shown here is derived from an EMBL/GenBank/DDBJ whole genome shotgun (WGS) entry which is preliminary data.</text>
</comment>
<protein>
    <recommendedName>
        <fullName evidence="3">Cep57 centrosome localisation domain-containing protein</fullName>
    </recommendedName>
</protein>
<dbReference type="EMBL" id="VIIS01000825">
    <property type="protein sequence ID" value="KAF0304640.1"/>
    <property type="molecule type" value="Genomic_DNA"/>
</dbReference>
<dbReference type="Proteomes" id="UP000440578">
    <property type="component" value="Unassembled WGS sequence"/>
</dbReference>
<evidence type="ECO:0000313" key="4">
    <source>
        <dbReference type="EMBL" id="KAF0304640.1"/>
    </source>
</evidence>